<protein>
    <recommendedName>
        <fullName evidence="2">Protein kinase domain-containing protein</fullName>
    </recommendedName>
</protein>
<sequence>MKGEISFQNNENNQNVMVITYDCESNIQFKGKLEQLTWEKQKKINLKDVNKENICLLEIKSFTNEQVQGNGRQPFTVKYKCDSSAKTLLQILQEEPNKVKKILYFYKLIDLANILKKQKIVHMNLKLYNIIWYKQKFYLINFGYLDTYPSQYVTSLNYGNEQQYETDRQRYLYPYLTQNFLTFIKDNLGNKDLIEKHLKNISEEKKQKYDLYALGIMMLELFVPLEKIYKNFQIQTYDKKTKKYNIIEQLKRIDDCQDIYGKDTCEKIKQILNDIFIEKKLPSEKDYNSIIQIFENIQKQQEELQELQKREGQRENDIGQQQHIQRNSTIIYEENQSFINNSFESRPLLQEQILQQKMNPQHESYVKDLIDKQQIYDFDPKLLYYLNHMDLMDYQNKIKDTPTLDHMKKKGKHLQRLLNMDYLKNKKYNEFSQLDKEDRFYLLQNYLKDKNNQIDTDIQEAIESLNQIPDNQFQFNEIKKNSPIIQLNTEQSFLEKLNRQMPVIKRFIEYQMLFLLNQNDQQFNWKFEDEQEKQINKYQMICAKVKVLDKNEIWYFFDLERMENAQLNQEITQLHIGNIEDNQFKGRIIEYIPKVSKNVNPKKKGLIVDYEEVEVNLHDMFKKGENVKITTYKQNNFEKISVYTGNLKNNEYHGEGKIIDLQNNYYYYGEWKNGKKDGKGEFKVLSTEFQYKYEFKELKGIFSDDHIEQGSKIKFFPNLKFQPNTLSPNQNYEEGSGNFYFEEAVKVYYYKDKYRVKIESSQLYKAIQNKLKNLCCNLSNLCKKQ</sequence>
<name>A0A8S1PPL8_PARPR</name>
<comment type="caution">
    <text evidence="3">The sequence shown here is derived from an EMBL/GenBank/DDBJ whole genome shotgun (WGS) entry which is preliminary data.</text>
</comment>
<dbReference type="EMBL" id="CAJJDM010000130">
    <property type="protein sequence ID" value="CAD8105317.1"/>
    <property type="molecule type" value="Genomic_DNA"/>
</dbReference>
<feature type="coiled-coil region" evidence="1">
    <location>
        <begin position="290"/>
        <end position="317"/>
    </location>
</feature>
<dbReference type="Proteomes" id="UP000688137">
    <property type="component" value="Unassembled WGS sequence"/>
</dbReference>
<keyword evidence="4" id="KW-1185">Reference proteome</keyword>
<accession>A0A8S1PPL8</accession>
<dbReference type="GO" id="GO:0004672">
    <property type="term" value="F:protein kinase activity"/>
    <property type="evidence" value="ECO:0007669"/>
    <property type="project" value="InterPro"/>
</dbReference>
<dbReference type="OMA" id="GQRENDI"/>
<dbReference type="GO" id="GO:0005524">
    <property type="term" value="F:ATP binding"/>
    <property type="evidence" value="ECO:0007669"/>
    <property type="project" value="InterPro"/>
</dbReference>
<evidence type="ECO:0000313" key="4">
    <source>
        <dbReference type="Proteomes" id="UP000688137"/>
    </source>
</evidence>
<dbReference type="InterPro" id="IPR000719">
    <property type="entry name" value="Prot_kinase_dom"/>
</dbReference>
<dbReference type="AlphaFoldDB" id="A0A8S1PPL8"/>
<gene>
    <name evidence="3" type="ORF">PPRIM_AZ9-3.1.T1270011</name>
</gene>
<organism evidence="3 4">
    <name type="scientific">Paramecium primaurelia</name>
    <dbReference type="NCBI Taxonomy" id="5886"/>
    <lineage>
        <taxon>Eukaryota</taxon>
        <taxon>Sar</taxon>
        <taxon>Alveolata</taxon>
        <taxon>Ciliophora</taxon>
        <taxon>Intramacronucleata</taxon>
        <taxon>Oligohymenophorea</taxon>
        <taxon>Peniculida</taxon>
        <taxon>Parameciidae</taxon>
        <taxon>Paramecium</taxon>
    </lineage>
</organism>
<evidence type="ECO:0000256" key="1">
    <source>
        <dbReference type="SAM" id="Coils"/>
    </source>
</evidence>
<proteinExistence type="predicted"/>
<reference evidence="3" key="1">
    <citation type="submission" date="2021-01" db="EMBL/GenBank/DDBJ databases">
        <authorList>
            <consortium name="Genoscope - CEA"/>
            <person name="William W."/>
        </authorList>
    </citation>
    <scope>NUCLEOTIDE SEQUENCE</scope>
</reference>
<dbReference type="PROSITE" id="PS50011">
    <property type="entry name" value="PROTEIN_KINASE_DOM"/>
    <property type="match status" value="1"/>
</dbReference>
<keyword evidence="1" id="KW-0175">Coiled coil</keyword>
<feature type="domain" description="Protein kinase" evidence="2">
    <location>
        <begin position="1"/>
        <end position="365"/>
    </location>
</feature>
<evidence type="ECO:0000259" key="2">
    <source>
        <dbReference type="PROSITE" id="PS50011"/>
    </source>
</evidence>
<evidence type="ECO:0000313" key="3">
    <source>
        <dbReference type="EMBL" id="CAD8105317.1"/>
    </source>
</evidence>